<keyword evidence="2 6" id="KW-0732">Signal</keyword>
<dbReference type="SMART" id="SM00494">
    <property type="entry name" value="ChtBD2"/>
    <property type="match status" value="1"/>
</dbReference>
<dbReference type="InterPro" id="IPR051940">
    <property type="entry name" value="Chitin_bind-dev_reg"/>
</dbReference>
<dbReference type="PROSITE" id="PS50940">
    <property type="entry name" value="CHIT_BIND_II"/>
    <property type="match status" value="1"/>
</dbReference>
<feature type="chain" id="PRO_5025620422" evidence="6">
    <location>
        <begin position="20"/>
        <end position="103"/>
    </location>
</feature>
<accession>A0A6A4WXA3</accession>
<dbReference type="PANTHER" id="PTHR23301">
    <property type="entry name" value="CHITIN BINDING PERITROPHIN-A"/>
    <property type="match status" value="1"/>
</dbReference>
<dbReference type="EMBL" id="VIIS01000364">
    <property type="protein sequence ID" value="KAF0309909.1"/>
    <property type="molecule type" value="Genomic_DNA"/>
</dbReference>
<dbReference type="InterPro" id="IPR002557">
    <property type="entry name" value="Chitin-bd_dom"/>
</dbReference>
<gene>
    <name evidence="8" type="primary">CHIT_2</name>
    <name evidence="8" type="ORF">FJT64_019003</name>
</gene>
<evidence type="ECO:0000256" key="3">
    <source>
        <dbReference type="ARBA" id="ARBA00022737"/>
    </source>
</evidence>
<dbReference type="OrthoDB" id="6343515at2759"/>
<comment type="caution">
    <text evidence="8">The sequence shown here is derived from an EMBL/GenBank/DDBJ whole genome shotgun (WGS) entry which is preliminary data.</text>
</comment>
<keyword evidence="4" id="KW-1015">Disulfide bond</keyword>
<dbReference type="GO" id="GO:0008061">
    <property type="term" value="F:chitin binding"/>
    <property type="evidence" value="ECO:0007669"/>
    <property type="project" value="UniProtKB-KW"/>
</dbReference>
<keyword evidence="9" id="KW-1185">Reference proteome</keyword>
<proteinExistence type="predicted"/>
<evidence type="ECO:0000256" key="1">
    <source>
        <dbReference type="ARBA" id="ARBA00022669"/>
    </source>
</evidence>
<feature type="signal peptide" evidence="6">
    <location>
        <begin position="1"/>
        <end position="19"/>
    </location>
</feature>
<dbReference type="InterPro" id="IPR036508">
    <property type="entry name" value="Chitin-bd_dom_sf"/>
</dbReference>
<dbReference type="Proteomes" id="UP000440578">
    <property type="component" value="Unassembled WGS sequence"/>
</dbReference>
<dbReference type="AlphaFoldDB" id="A0A6A4WXA3"/>
<evidence type="ECO:0000256" key="2">
    <source>
        <dbReference type="ARBA" id="ARBA00022729"/>
    </source>
</evidence>
<dbReference type="PANTHER" id="PTHR23301:SF0">
    <property type="entry name" value="CHITIN-BINDING TYPE-2 DOMAIN-CONTAINING PROTEIN-RELATED"/>
    <property type="match status" value="1"/>
</dbReference>
<evidence type="ECO:0000313" key="9">
    <source>
        <dbReference type="Proteomes" id="UP000440578"/>
    </source>
</evidence>
<dbReference type="Gene3D" id="2.170.140.10">
    <property type="entry name" value="Chitin binding domain"/>
    <property type="match status" value="1"/>
</dbReference>
<protein>
    <submittedName>
        <fullName evidence="8">Endochitinase</fullName>
    </submittedName>
</protein>
<dbReference type="Pfam" id="PF01607">
    <property type="entry name" value="CBM_14"/>
    <property type="match status" value="1"/>
</dbReference>
<evidence type="ECO:0000256" key="4">
    <source>
        <dbReference type="ARBA" id="ARBA00023157"/>
    </source>
</evidence>
<feature type="domain" description="Chitin-binding type-2" evidence="7">
    <location>
        <begin position="30"/>
        <end position="85"/>
    </location>
</feature>
<sequence length="103" mass="11641">MWKTLLLVIGALFVCVASGAKISATSPFPDFDCPSEYGWFPDPDDCHSFFECNYNYPFHFTCPDGLAWNDAAHQCDRDEYVTTQSEYLPRTRLAGPDPQKPVP</sequence>
<dbReference type="GO" id="GO:0005576">
    <property type="term" value="C:extracellular region"/>
    <property type="evidence" value="ECO:0007669"/>
    <property type="project" value="InterPro"/>
</dbReference>
<keyword evidence="3" id="KW-0677">Repeat</keyword>
<dbReference type="SUPFAM" id="SSF57625">
    <property type="entry name" value="Invertebrate chitin-binding proteins"/>
    <property type="match status" value="1"/>
</dbReference>
<evidence type="ECO:0000256" key="5">
    <source>
        <dbReference type="ARBA" id="ARBA00023180"/>
    </source>
</evidence>
<evidence type="ECO:0000259" key="7">
    <source>
        <dbReference type="PROSITE" id="PS50940"/>
    </source>
</evidence>
<name>A0A6A4WXA3_AMPAM</name>
<keyword evidence="5" id="KW-0325">Glycoprotein</keyword>
<keyword evidence="1" id="KW-0147">Chitin-binding</keyword>
<organism evidence="8 9">
    <name type="scientific">Amphibalanus amphitrite</name>
    <name type="common">Striped barnacle</name>
    <name type="synonym">Balanus amphitrite</name>
    <dbReference type="NCBI Taxonomy" id="1232801"/>
    <lineage>
        <taxon>Eukaryota</taxon>
        <taxon>Metazoa</taxon>
        <taxon>Ecdysozoa</taxon>
        <taxon>Arthropoda</taxon>
        <taxon>Crustacea</taxon>
        <taxon>Multicrustacea</taxon>
        <taxon>Cirripedia</taxon>
        <taxon>Thoracica</taxon>
        <taxon>Thoracicalcarea</taxon>
        <taxon>Balanomorpha</taxon>
        <taxon>Balanoidea</taxon>
        <taxon>Balanidae</taxon>
        <taxon>Amphibalaninae</taxon>
        <taxon>Amphibalanus</taxon>
    </lineage>
</organism>
<evidence type="ECO:0000256" key="6">
    <source>
        <dbReference type="SAM" id="SignalP"/>
    </source>
</evidence>
<reference evidence="8 9" key="1">
    <citation type="submission" date="2019-07" db="EMBL/GenBank/DDBJ databases">
        <title>Draft genome assembly of a fouling barnacle, Amphibalanus amphitrite (Darwin, 1854): The first reference genome for Thecostraca.</title>
        <authorList>
            <person name="Kim W."/>
        </authorList>
    </citation>
    <scope>NUCLEOTIDE SEQUENCE [LARGE SCALE GENOMIC DNA]</scope>
    <source>
        <strain evidence="8">SNU_AA5</strain>
        <tissue evidence="8">Soma without cirri and trophi</tissue>
    </source>
</reference>
<evidence type="ECO:0000313" key="8">
    <source>
        <dbReference type="EMBL" id="KAF0309909.1"/>
    </source>
</evidence>